<accession>A0A1H7SIT8</accession>
<sequence>MSVTVLQNLWTAISYMAKRALARHVIVAILATGLVFGFAAVHAEWSPMHRWNRAFGDASVILIALTISLGPLSRFLRSVTRLLPFRRELGIQACLLVVIHAAIILVGWVEWDLMRLIGFEWHPDLLIYVMFQHGFGLANAIGLAAFALAILLAATSSDHAMRRLGVSAWKFLQMGVLPFWWLTVAHVFYFLFMHFLSFHRAIPEPNPLRPWFVGLVLFVIILRAAAFVRTAGRTRETPSTREGYVRAPN</sequence>
<keyword evidence="4 5" id="KW-0472">Membrane</keyword>
<dbReference type="RefSeq" id="WP_245770685.1">
    <property type="nucleotide sequence ID" value="NZ_FOAG01000007.1"/>
</dbReference>
<dbReference type="Pfam" id="PF01794">
    <property type="entry name" value="Ferric_reduct"/>
    <property type="match status" value="1"/>
</dbReference>
<feature type="transmembrane region" description="Helical" evidence="5">
    <location>
        <begin position="208"/>
        <end position="228"/>
    </location>
</feature>
<dbReference type="AlphaFoldDB" id="A0A1H7SIT8"/>
<feature type="transmembrane region" description="Helical" evidence="5">
    <location>
        <begin position="21"/>
        <end position="43"/>
    </location>
</feature>
<name>A0A1H7SIT8_9RHOB</name>
<evidence type="ECO:0000256" key="2">
    <source>
        <dbReference type="ARBA" id="ARBA00022692"/>
    </source>
</evidence>
<dbReference type="InterPro" id="IPR013130">
    <property type="entry name" value="Fe3_Rdtase_TM_dom"/>
</dbReference>
<organism evidence="7 8">
    <name type="scientific">Roseovarius azorensis</name>
    <dbReference type="NCBI Taxonomy" id="1287727"/>
    <lineage>
        <taxon>Bacteria</taxon>
        <taxon>Pseudomonadati</taxon>
        <taxon>Pseudomonadota</taxon>
        <taxon>Alphaproteobacteria</taxon>
        <taxon>Rhodobacterales</taxon>
        <taxon>Roseobacteraceae</taxon>
        <taxon>Roseovarius</taxon>
    </lineage>
</organism>
<keyword evidence="2 5" id="KW-0812">Transmembrane</keyword>
<protein>
    <submittedName>
        <fullName evidence="7">Sulfoxide reductase heme-binding subunit YedZ</fullName>
    </submittedName>
</protein>
<evidence type="ECO:0000256" key="1">
    <source>
        <dbReference type="ARBA" id="ARBA00004141"/>
    </source>
</evidence>
<evidence type="ECO:0000256" key="5">
    <source>
        <dbReference type="SAM" id="Phobius"/>
    </source>
</evidence>
<feature type="transmembrane region" description="Helical" evidence="5">
    <location>
        <begin position="129"/>
        <end position="154"/>
    </location>
</feature>
<keyword evidence="8" id="KW-1185">Reference proteome</keyword>
<dbReference type="Proteomes" id="UP000199582">
    <property type="component" value="Unassembled WGS sequence"/>
</dbReference>
<gene>
    <name evidence="7" type="ORF">SAMN05443999_107145</name>
</gene>
<feature type="transmembrane region" description="Helical" evidence="5">
    <location>
        <begin position="89"/>
        <end position="109"/>
    </location>
</feature>
<dbReference type="EMBL" id="FOAG01000007">
    <property type="protein sequence ID" value="SEL72433.1"/>
    <property type="molecule type" value="Genomic_DNA"/>
</dbReference>
<comment type="subcellular location">
    <subcellularLocation>
        <location evidence="1">Membrane</location>
        <topology evidence="1">Multi-pass membrane protein</topology>
    </subcellularLocation>
</comment>
<dbReference type="GO" id="GO:0016020">
    <property type="term" value="C:membrane"/>
    <property type="evidence" value="ECO:0007669"/>
    <property type="project" value="UniProtKB-SubCell"/>
</dbReference>
<evidence type="ECO:0000256" key="3">
    <source>
        <dbReference type="ARBA" id="ARBA00022989"/>
    </source>
</evidence>
<evidence type="ECO:0000259" key="6">
    <source>
        <dbReference type="Pfam" id="PF01794"/>
    </source>
</evidence>
<keyword evidence="3 5" id="KW-1133">Transmembrane helix</keyword>
<proteinExistence type="predicted"/>
<feature type="transmembrane region" description="Helical" evidence="5">
    <location>
        <begin position="55"/>
        <end position="77"/>
    </location>
</feature>
<dbReference type="STRING" id="1287727.SAMN05443999_107145"/>
<reference evidence="7 8" key="1">
    <citation type="submission" date="2016-10" db="EMBL/GenBank/DDBJ databases">
        <authorList>
            <person name="de Groot N.N."/>
        </authorList>
    </citation>
    <scope>NUCLEOTIDE SEQUENCE [LARGE SCALE GENOMIC DNA]</scope>
    <source>
        <strain evidence="7 8">DSM 100674</strain>
    </source>
</reference>
<evidence type="ECO:0000313" key="8">
    <source>
        <dbReference type="Proteomes" id="UP000199582"/>
    </source>
</evidence>
<feature type="transmembrane region" description="Helical" evidence="5">
    <location>
        <begin position="175"/>
        <end position="196"/>
    </location>
</feature>
<feature type="domain" description="Ferric oxidoreductase" evidence="6">
    <location>
        <begin position="56"/>
        <end position="182"/>
    </location>
</feature>
<evidence type="ECO:0000256" key="4">
    <source>
        <dbReference type="ARBA" id="ARBA00023136"/>
    </source>
</evidence>
<evidence type="ECO:0000313" key="7">
    <source>
        <dbReference type="EMBL" id="SEL72433.1"/>
    </source>
</evidence>